<dbReference type="PROSITE" id="PS51914">
    <property type="entry name" value="MRH"/>
    <property type="match status" value="1"/>
</dbReference>
<dbReference type="InterPro" id="IPR009011">
    <property type="entry name" value="Man6P_isomerase_rcpt-bd_dom_sf"/>
</dbReference>
<evidence type="ECO:0000313" key="8">
    <source>
        <dbReference type="EMBL" id="QLG73965.1"/>
    </source>
</evidence>
<keyword evidence="3" id="KW-0256">Endoplasmic reticulum</keyword>
<organism evidence="8 9">
    <name type="scientific">Zygotorulaspora mrakii</name>
    <name type="common">Zygosaccharomyces mrakii</name>
    <dbReference type="NCBI Taxonomy" id="42260"/>
    <lineage>
        <taxon>Eukaryota</taxon>
        <taxon>Fungi</taxon>
        <taxon>Dikarya</taxon>
        <taxon>Ascomycota</taxon>
        <taxon>Saccharomycotina</taxon>
        <taxon>Saccharomycetes</taxon>
        <taxon>Saccharomycetales</taxon>
        <taxon>Saccharomycetaceae</taxon>
        <taxon>Zygotorulaspora</taxon>
    </lineage>
</organism>
<dbReference type="Gene3D" id="2.70.130.10">
    <property type="entry name" value="Mannose-6-phosphate receptor binding domain"/>
    <property type="match status" value="1"/>
</dbReference>
<sequence>MLYRTLCNSWLLITIAAVLAENSDLAADNSDLRIHGVPPEKQYLYQPIEGTGGKWACLNDPQKLIDISRINDGICDCTDGSDEPGTGSCGDKGPSFYCANEGFLPRYISQSMVNDGVCDCCDCSDELLSPVKPFSHKTDCITLSSSFDKLVQEELREYKDGLGALEKMQTKESIEDSKIVTENLFEEIAVLERDLQANELKLNSTKDKYKEQLKNNNPLYYEFQRLNEDYISHVINASFIKIIGMSEAYEELIQILNNLKDSYTKSLNDRVVNSNVKKYNFMKNQQLKKLSIDSKVEEDQRQELMNFFSEELPATFMEGKIDQPPTYLRGKMIFVDVLITGRTEYTSTVLDAIRKLSELLNDISENYNVNYQDAAVKKSVELYANWLGNHASLEEVQLPEKFTSQFTELKQFVEANSVHILTSGSLEKNSLDAKNIGNHLRFLLSKIKQFFKQDLRHQIETCEEINTQLREQLEEKKSKFASLRETRYGNRNAYIQRLISTGAIECIQGSLSGYLYEICLNQEVSQRELAPPHRAVTIGKFQHIQFDDEQTRKEKYMEHLRIKYPDQMDLMTELVSEKNNIPEYIFGNLHDMSNGLAIRFEDGSKCWNGPKRSATVFVACGSTVEIINVYETSRCNYGIEVKSPIGCNPHFNGFSETFSEPSSHPVVATD</sequence>
<evidence type="ECO:0000256" key="3">
    <source>
        <dbReference type="ARBA" id="ARBA00022824"/>
    </source>
</evidence>
<dbReference type="InterPro" id="IPR039794">
    <property type="entry name" value="Gtb1-like"/>
</dbReference>
<dbReference type="GO" id="GO:0017177">
    <property type="term" value="C:glucosidase II complex"/>
    <property type="evidence" value="ECO:0007669"/>
    <property type="project" value="TreeGrafter"/>
</dbReference>
<gene>
    <name evidence="8" type="ORF">HG535_0F04770</name>
</gene>
<accession>A0A7H9B5J8</accession>
<dbReference type="PANTHER" id="PTHR12630">
    <property type="entry name" value="N-LINKED OLIGOSACCHARIDE PROCESSING"/>
    <property type="match status" value="1"/>
</dbReference>
<reference evidence="8 9" key="1">
    <citation type="submission" date="2020-07" db="EMBL/GenBank/DDBJ databases">
        <title>The yeast mating-type switching endonuclease HO is a domesticated member of an unorthodox homing genetic element family.</title>
        <authorList>
            <person name="Coughlan A.Y."/>
            <person name="Lombardi L."/>
            <person name="Braun-Galleani S."/>
            <person name="Martos A.R."/>
            <person name="Galeote V."/>
            <person name="Bigey F."/>
            <person name="Dequin S."/>
            <person name="Byrne K.P."/>
            <person name="Wolfe K.H."/>
        </authorList>
    </citation>
    <scope>NUCLEOTIDE SEQUENCE [LARGE SCALE GENOMIC DNA]</scope>
    <source>
        <strain evidence="8 9">NRRL Y-6702</strain>
    </source>
</reference>
<dbReference type="AlphaFoldDB" id="A0A7H9B5J8"/>
<keyword evidence="4" id="KW-1015">Disulfide bond</keyword>
<dbReference type="Pfam" id="PF13015">
    <property type="entry name" value="PRKCSH_1"/>
    <property type="match status" value="1"/>
</dbReference>
<dbReference type="InterPro" id="IPR044865">
    <property type="entry name" value="MRH_dom"/>
</dbReference>
<dbReference type="Pfam" id="PF12999">
    <property type="entry name" value="PRKCSH-like"/>
    <property type="match status" value="1"/>
</dbReference>
<feature type="signal peptide" evidence="6">
    <location>
        <begin position="1"/>
        <end position="20"/>
    </location>
</feature>
<keyword evidence="5" id="KW-0175">Coiled coil</keyword>
<dbReference type="KEGG" id="zmk:HG535_0F04770"/>
<evidence type="ECO:0000256" key="4">
    <source>
        <dbReference type="ARBA" id="ARBA00023157"/>
    </source>
</evidence>
<dbReference type="PANTHER" id="PTHR12630:SF1">
    <property type="entry name" value="GLUCOSIDASE 2 SUBUNIT BETA"/>
    <property type="match status" value="1"/>
</dbReference>
<feature type="coiled-coil region" evidence="5">
    <location>
        <begin position="452"/>
        <end position="486"/>
    </location>
</feature>
<dbReference type="GO" id="GO:0006491">
    <property type="term" value="P:N-glycan processing"/>
    <property type="evidence" value="ECO:0007669"/>
    <property type="project" value="TreeGrafter"/>
</dbReference>
<evidence type="ECO:0000313" key="9">
    <source>
        <dbReference type="Proteomes" id="UP000509704"/>
    </source>
</evidence>
<feature type="domain" description="MRH" evidence="7">
    <location>
        <begin position="547"/>
        <end position="649"/>
    </location>
</feature>
<evidence type="ECO:0000256" key="2">
    <source>
        <dbReference type="ARBA" id="ARBA00022729"/>
    </source>
</evidence>
<evidence type="ECO:0000259" key="7">
    <source>
        <dbReference type="PROSITE" id="PS51914"/>
    </source>
</evidence>
<keyword evidence="9" id="KW-1185">Reference proteome</keyword>
<dbReference type="RefSeq" id="XP_037145690.1">
    <property type="nucleotide sequence ID" value="XM_037289795.1"/>
</dbReference>
<evidence type="ECO:0000256" key="6">
    <source>
        <dbReference type="SAM" id="SignalP"/>
    </source>
</evidence>
<keyword evidence="2 6" id="KW-0732">Signal</keyword>
<dbReference type="GeneID" id="59237723"/>
<feature type="chain" id="PRO_5028838892" description="Glucosidase 2 subunit beta" evidence="6">
    <location>
        <begin position="21"/>
        <end position="670"/>
    </location>
</feature>
<dbReference type="InterPro" id="IPR028146">
    <property type="entry name" value="PRKCSH_N"/>
</dbReference>
<name>A0A7H9B5J8_ZYGMR</name>
<evidence type="ECO:0000256" key="5">
    <source>
        <dbReference type="SAM" id="Coils"/>
    </source>
</evidence>
<proteinExistence type="predicted"/>
<dbReference type="SUPFAM" id="SSF50911">
    <property type="entry name" value="Mannose 6-phosphate receptor domain"/>
    <property type="match status" value="1"/>
</dbReference>
<dbReference type="EMBL" id="CP058609">
    <property type="protein sequence ID" value="QLG73965.1"/>
    <property type="molecule type" value="Genomic_DNA"/>
</dbReference>
<feature type="coiled-coil region" evidence="5">
    <location>
        <begin position="181"/>
        <end position="208"/>
    </location>
</feature>
<protein>
    <recommendedName>
        <fullName evidence="1">Glucosidase 2 subunit beta</fullName>
    </recommendedName>
</protein>
<evidence type="ECO:0000256" key="1">
    <source>
        <dbReference type="ARBA" id="ARBA00022387"/>
    </source>
</evidence>
<dbReference type="Proteomes" id="UP000509704">
    <property type="component" value="Chromosome 6"/>
</dbReference>
<dbReference type="InterPro" id="IPR036607">
    <property type="entry name" value="PRKCSH"/>
</dbReference>
<dbReference type="OrthoDB" id="28322at2759"/>